<proteinExistence type="predicted"/>
<organism evidence="4">
    <name type="scientific">Candidatus Heimdallarchaeum aukensis</name>
    <dbReference type="NCBI Taxonomy" id="2876573"/>
    <lineage>
        <taxon>Archaea</taxon>
        <taxon>Promethearchaeati</taxon>
        <taxon>Candidatus Heimdallarchaeota</taxon>
        <taxon>Candidatus Heimdallarchaeia (ex Rinke et al. 2021) (nom. nud.)</taxon>
        <taxon>Candidatus Heimdallarchaeales</taxon>
        <taxon>Candidatus Heimdallarchaeaceae</taxon>
        <taxon>Candidatus Heimdallarchaeum</taxon>
    </lineage>
</organism>
<dbReference type="Proteomes" id="UP001201020">
    <property type="component" value="Chromosome"/>
</dbReference>
<dbReference type="InterPro" id="IPR000859">
    <property type="entry name" value="CUB_dom"/>
</dbReference>
<keyword evidence="2" id="KW-1015">Disulfide bond</keyword>
<evidence type="ECO:0000256" key="2">
    <source>
        <dbReference type="ARBA" id="ARBA00023157"/>
    </source>
</evidence>
<protein>
    <submittedName>
        <fullName evidence="4">Caspase family protein</fullName>
    </submittedName>
</protein>
<dbReference type="Gene3D" id="2.60.120.290">
    <property type="entry name" value="Spermadhesin, CUB domain"/>
    <property type="match status" value="1"/>
</dbReference>
<dbReference type="Pfam" id="PF00431">
    <property type="entry name" value="CUB"/>
    <property type="match status" value="1"/>
</dbReference>
<dbReference type="AlphaFoldDB" id="A0A9Y1FKS6"/>
<dbReference type="PANTHER" id="PTHR24251">
    <property type="entry name" value="OVOCHYMASE-RELATED"/>
    <property type="match status" value="1"/>
</dbReference>
<dbReference type="Gene3D" id="3.40.50.1460">
    <property type="match status" value="1"/>
</dbReference>
<evidence type="ECO:0000259" key="3">
    <source>
        <dbReference type="PROSITE" id="PS01180"/>
    </source>
</evidence>
<gene>
    <name evidence="4" type="ORF">K9W45_00390</name>
</gene>
<evidence type="ECO:0000313" key="4">
    <source>
        <dbReference type="EMBL" id="UJG40932.1"/>
    </source>
</evidence>
<dbReference type="CDD" id="cd00041">
    <property type="entry name" value="CUB"/>
    <property type="match status" value="1"/>
</dbReference>
<sequence>MINKKLVIGAIIVSLLVMVLPTVTNAENQLMDNNARATQETYILESSHPYSNNFDYTWTITKPGATSIKVHFTYIEVETNYDYLYVYDYAGNTLHRLTGTYSSGGWTAASNGDTIKIRLVTDYSVTKWGFKIDLIEYEGGSGGSTGGALSNGQTVTSSLSATGDSEMWYIDVAANAISMRSVLTCGSSDYDLYGRLGAEPTTSTYDWRGYTYGGEDVTYDDPGEGRWYIMVHSYSGSGAYDLTVTVEYSSGGSTGDGVTNYYAVIVGISDYEVISDLSYCDEDATDWYNFLTGTLGWSSSNIRIYGDTNSGNYPIYTGLATEYNVKQALNWLVGTADADDVIAYISSGHGSGDGSGSSYLCMWDCNSGENGEDGSLYDTELAVILDDAVAEKIFVFLDHCFSGGFGDNLMNMPNKSNVYLTTTCTENGYGYDDSTHQNGAWTYYFLEYSWINYYGGSSSTALETIFNYALNAYPYSGGDTPQQFDGNTGAYFYLN</sequence>
<keyword evidence="1" id="KW-0677">Repeat</keyword>
<dbReference type="PANTHER" id="PTHR24251:SF52">
    <property type="entry name" value="CUB DOMAIN-CONTAINING PROTEIN"/>
    <property type="match status" value="1"/>
</dbReference>
<feature type="domain" description="CUB" evidence="3">
    <location>
        <begin position="31"/>
        <end position="137"/>
    </location>
</feature>
<dbReference type="EMBL" id="CP084166">
    <property type="protein sequence ID" value="UJG40932.1"/>
    <property type="molecule type" value="Genomic_DNA"/>
</dbReference>
<dbReference type="SUPFAM" id="SSF49854">
    <property type="entry name" value="Spermadhesin, CUB domain"/>
    <property type="match status" value="1"/>
</dbReference>
<dbReference type="SUPFAM" id="SSF89260">
    <property type="entry name" value="Collagen-binding domain"/>
    <property type="match status" value="1"/>
</dbReference>
<reference evidence="4" key="1">
    <citation type="journal article" date="2022" name="Nat. Microbiol.">
        <title>Unique mobile elements and scalable gene flow at the prokaryote-eukaryote boundary revealed by circularized Asgard archaea genomes.</title>
        <authorList>
            <person name="Wu F."/>
            <person name="Speth D.R."/>
            <person name="Philosof A."/>
            <person name="Cremiere A."/>
            <person name="Narayanan A."/>
            <person name="Barco R.A."/>
            <person name="Connon S.A."/>
            <person name="Amend J.P."/>
            <person name="Antoshechkin I.A."/>
            <person name="Orphan V.J."/>
        </authorList>
    </citation>
    <scope>NUCLEOTIDE SEQUENCE</scope>
    <source>
        <strain evidence="4">PM71</strain>
    </source>
</reference>
<name>A0A9Y1FKS6_9ARCH</name>
<accession>A0A9Y1FKS6</accession>
<dbReference type="Gene3D" id="2.60.120.380">
    <property type="match status" value="1"/>
</dbReference>
<dbReference type="InterPro" id="IPR035914">
    <property type="entry name" value="Sperma_CUB_dom_sf"/>
</dbReference>
<evidence type="ECO:0000256" key="1">
    <source>
        <dbReference type="ARBA" id="ARBA00022737"/>
    </source>
</evidence>
<dbReference type="SMART" id="SM00042">
    <property type="entry name" value="CUB"/>
    <property type="match status" value="1"/>
</dbReference>
<dbReference type="PROSITE" id="PS01180">
    <property type="entry name" value="CUB"/>
    <property type="match status" value="1"/>
</dbReference>